<dbReference type="EMBL" id="JACHDO010000001">
    <property type="protein sequence ID" value="MBB5494103.1"/>
    <property type="molecule type" value="Genomic_DNA"/>
</dbReference>
<feature type="domain" description="Major facilitator superfamily (MFS) profile" evidence="8">
    <location>
        <begin position="42"/>
        <end position="431"/>
    </location>
</feature>
<sequence>MSPKPTLPPDPSELPDSPESLEPPEPPGSGAVEVAPLIRNQDFQTLWTSRFFAGLGKESGEVAYPLLMLLLAGSAAQAGFVGAAQVATAMITAVLGGSLADRADRRTLLLICDLGRLVLLVAFAGMLFGGHATVPLVFCVAVASSALMGISNPVAMAAIKQLVPSSQMAGAAAQNQIRFFTTTALGPPVAGFFFSLGRAFPFLAEAVCYLVSTALILRIRRPMQAHHESEPERLSLRGAVSGFVLLARHPILRPMMLWIVGFNIAFTQTGAFLALIATADDRGASNFMVGLTVSLAGAGGLAGALVAGVVIRLVRPTAIFLFAAWSAPVFALALLAAPGVLSLGLIMGCVFAAVPCVNAVFYGYVATSVPDRLQGRALGAVTFMALLSQPIGILSVGLLFDLAGPTMVFLMMAVVSALAALFTLGPTMRALPRPEEIAVP</sequence>
<feature type="transmembrane region" description="Helical" evidence="7">
    <location>
        <begin position="107"/>
        <end position="128"/>
    </location>
</feature>
<dbReference type="PANTHER" id="PTHR23513:SF6">
    <property type="entry name" value="MAJOR FACILITATOR SUPERFAMILY ASSOCIATED DOMAIN-CONTAINING PROTEIN"/>
    <property type="match status" value="1"/>
</dbReference>
<feature type="region of interest" description="Disordered" evidence="6">
    <location>
        <begin position="1"/>
        <end position="31"/>
    </location>
</feature>
<organism evidence="9 10">
    <name type="scientific">Nocardiopsis metallicus</name>
    <dbReference type="NCBI Taxonomy" id="179819"/>
    <lineage>
        <taxon>Bacteria</taxon>
        <taxon>Bacillati</taxon>
        <taxon>Actinomycetota</taxon>
        <taxon>Actinomycetes</taxon>
        <taxon>Streptosporangiales</taxon>
        <taxon>Nocardiopsidaceae</taxon>
        <taxon>Nocardiopsis</taxon>
    </lineage>
</organism>
<keyword evidence="4 7" id="KW-1133">Transmembrane helix</keyword>
<reference evidence="9 10" key="1">
    <citation type="submission" date="2020-08" db="EMBL/GenBank/DDBJ databases">
        <title>Sequencing the genomes of 1000 actinobacteria strains.</title>
        <authorList>
            <person name="Klenk H.-P."/>
        </authorList>
    </citation>
    <scope>NUCLEOTIDE SEQUENCE [LARGE SCALE GENOMIC DNA]</scope>
    <source>
        <strain evidence="9 10">DSM 44598</strain>
    </source>
</reference>
<evidence type="ECO:0000256" key="5">
    <source>
        <dbReference type="ARBA" id="ARBA00023136"/>
    </source>
</evidence>
<evidence type="ECO:0000256" key="6">
    <source>
        <dbReference type="SAM" id="MobiDB-lite"/>
    </source>
</evidence>
<feature type="transmembrane region" description="Helical" evidence="7">
    <location>
        <begin position="377"/>
        <end position="400"/>
    </location>
</feature>
<dbReference type="GO" id="GO:0022857">
    <property type="term" value="F:transmembrane transporter activity"/>
    <property type="evidence" value="ECO:0007669"/>
    <property type="project" value="InterPro"/>
</dbReference>
<feature type="transmembrane region" description="Helical" evidence="7">
    <location>
        <begin position="343"/>
        <end position="365"/>
    </location>
</feature>
<feature type="transmembrane region" description="Helical" evidence="7">
    <location>
        <begin position="318"/>
        <end position="337"/>
    </location>
</feature>
<dbReference type="AlphaFoldDB" id="A0A840WFB5"/>
<dbReference type="PANTHER" id="PTHR23513">
    <property type="entry name" value="INTEGRAL MEMBRANE EFFLUX PROTEIN-RELATED"/>
    <property type="match status" value="1"/>
</dbReference>
<feature type="transmembrane region" description="Helical" evidence="7">
    <location>
        <begin position="255"/>
        <end position="277"/>
    </location>
</feature>
<keyword evidence="10" id="KW-1185">Reference proteome</keyword>
<dbReference type="InterPro" id="IPR020846">
    <property type="entry name" value="MFS_dom"/>
</dbReference>
<feature type="transmembrane region" description="Helical" evidence="7">
    <location>
        <begin position="134"/>
        <end position="159"/>
    </location>
</feature>
<protein>
    <submittedName>
        <fullName evidence="9">MFS family permease</fullName>
    </submittedName>
</protein>
<evidence type="ECO:0000256" key="2">
    <source>
        <dbReference type="ARBA" id="ARBA00022475"/>
    </source>
</evidence>
<feature type="transmembrane region" description="Helical" evidence="7">
    <location>
        <begin position="179"/>
        <end position="196"/>
    </location>
</feature>
<feature type="transmembrane region" description="Helical" evidence="7">
    <location>
        <begin position="202"/>
        <end position="219"/>
    </location>
</feature>
<evidence type="ECO:0000313" key="9">
    <source>
        <dbReference type="EMBL" id="MBB5494103.1"/>
    </source>
</evidence>
<gene>
    <name evidence="9" type="ORF">HNR07_005240</name>
</gene>
<dbReference type="InterPro" id="IPR036259">
    <property type="entry name" value="MFS_trans_sf"/>
</dbReference>
<name>A0A840WFB5_9ACTN</name>
<feature type="transmembrane region" description="Helical" evidence="7">
    <location>
        <begin position="62"/>
        <end position="95"/>
    </location>
</feature>
<dbReference type="SUPFAM" id="SSF103473">
    <property type="entry name" value="MFS general substrate transporter"/>
    <property type="match status" value="1"/>
</dbReference>
<evidence type="ECO:0000313" key="10">
    <source>
        <dbReference type="Proteomes" id="UP000579647"/>
    </source>
</evidence>
<evidence type="ECO:0000256" key="3">
    <source>
        <dbReference type="ARBA" id="ARBA00022692"/>
    </source>
</evidence>
<evidence type="ECO:0000256" key="7">
    <source>
        <dbReference type="SAM" id="Phobius"/>
    </source>
</evidence>
<accession>A0A840WFB5</accession>
<comment type="caution">
    <text evidence="9">The sequence shown here is derived from an EMBL/GenBank/DDBJ whole genome shotgun (WGS) entry which is preliminary data.</text>
</comment>
<dbReference type="GO" id="GO:0005886">
    <property type="term" value="C:plasma membrane"/>
    <property type="evidence" value="ECO:0007669"/>
    <property type="project" value="UniProtKB-SubCell"/>
</dbReference>
<feature type="transmembrane region" description="Helical" evidence="7">
    <location>
        <begin position="406"/>
        <end position="424"/>
    </location>
</feature>
<feature type="compositionally biased region" description="Pro residues" evidence="6">
    <location>
        <begin position="1"/>
        <end position="12"/>
    </location>
</feature>
<dbReference type="Gene3D" id="1.20.1250.20">
    <property type="entry name" value="MFS general substrate transporter like domains"/>
    <property type="match status" value="1"/>
</dbReference>
<evidence type="ECO:0000256" key="4">
    <source>
        <dbReference type="ARBA" id="ARBA00022989"/>
    </source>
</evidence>
<proteinExistence type="predicted"/>
<dbReference type="Proteomes" id="UP000579647">
    <property type="component" value="Unassembled WGS sequence"/>
</dbReference>
<dbReference type="Pfam" id="PF07690">
    <property type="entry name" value="MFS_1"/>
    <property type="match status" value="1"/>
</dbReference>
<dbReference type="CDD" id="cd06173">
    <property type="entry name" value="MFS_MefA_like"/>
    <property type="match status" value="1"/>
</dbReference>
<keyword evidence="3 7" id="KW-0812">Transmembrane</keyword>
<dbReference type="PROSITE" id="PS50850">
    <property type="entry name" value="MFS"/>
    <property type="match status" value="1"/>
</dbReference>
<keyword evidence="2" id="KW-1003">Cell membrane</keyword>
<keyword evidence="5 7" id="KW-0472">Membrane</keyword>
<feature type="transmembrane region" description="Helical" evidence="7">
    <location>
        <begin position="289"/>
        <end position="311"/>
    </location>
</feature>
<evidence type="ECO:0000259" key="8">
    <source>
        <dbReference type="PROSITE" id="PS50850"/>
    </source>
</evidence>
<evidence type="ECO:0000256" key="1">
    <source>
        <dbReference type="ARBA" id="ARBA00004651"/>
    </source>
</evidence>
<dbReference type="InterPro" id="IPR011701">
    <property type="entry name" value="MFS"/>
</dbReference>
<comment type="subcellular location">
    <subcellularLocation>
        <location evidence="1">Cell membrane</location>
        <topology evidence="1">Multi-pass membrane protein</topology>
    </subcellularLocation>
</comment>